<gene>
    <name evidence="1" type="ORF">JI749_08310</name>
</gene>
<keyword evidence="2" id="KW-1185">Reference proteome</keyword>
<sequence>MNSQAEAALLNNLTEVLRDLHERGTQDGEAMFYLGAGADWICKTGQETEWPALKPKLSTVETVGLLAQIDAEGRTAVAKGQDKQGYALQALGLSIAAIGAEDPKIQAARDLLDDLIVTALANYRKHAPNGPAPVN</sequence>
<proteinExistence type="predicted"/>
<dbReference type="RefSeq" id="WP_201662127.1">
    <property type="nucleotide sequence ID" value="NZ_CP068047.1"/>
</dbReference>
<name>A0ABX7C049_9HYPH</name>
<reference evidence="1 2" key="1">
    <citation type="submission" date="2021-01" db="EMBL/GenBank/DDBJ databases">
        <title>Genome seq and assembly of Devosia sp. G19.</title>
        <authorList>
            <person name="Chhetri G."/>
        </authorList>
    </citation>
    <scope>NUCLEOTIDE SEQUENCE [LARGE SCALE GENOMIC DNA]</scope>
    <source>
        <strain evidence="1 2">G19</strain>
    </source>
</reference>
<evidence type="ECO:0000313" key="1">
    <source>
        <dbReference type="EMBL" id="QQR37595.1"/>
    </source>
</evidence>
<evidence type="ECO:0000313" key="2">
    <source>
        <dbReference type="Proteomes" id="UP000595460"/>
    </source>
</evidence>
<organism evidence="1 2">
    <name type="scientific">Devosia oryziradicis</name>
    <dbReference type="NCBI Taxonomy" id="2801335"/>
    <lineage>
        <taxon>Bacteria</taxon>
        <taxon>Pseudomonadati</taxon>
        <taxon>Pseudomonadota</taxon>
        <taxon>Alphaproteobacteria</taxon>
        <taxon>Hyphomicrobiales</taxon>
        <taxon>Devosiaceae</taxon>
        <taxon>Devosia</taxon>
    </lineage>
</organism>
<accession>A0ABX7C049</accession>
<protein>
    <submittedName>
        <fullName evidence="1">Uncharacterized protein</fullName>
    </submittedName>
</protein>
<dbReference type="EMBL" id="CP068047">
    <property type="protein sequence ID" value="QQR37595.1"/>
    <property type="molecule type" value="Genomic_DNA"/>
</dbReference>
<dbReference type="Proteomes" id="UP000595460">
    <property type="component" value="Chromosome"/>
</dbReference>